<dbReference type="Proteomes" id="UP001168640">
    <property type="component" value="Unassembled WGS sequence"/>
</dbReference>
<sequence length="38" mass="4210">MLSTFALHDGVRGSFPRKSRYPRTLLSTPQTDYNAGPA</sequence>
<comment type="caution">
    <text evidence="2">The sequence shown here is derived from an EMBL/GenBank/DDBJ whole genome shotgun (WGS) entry which is preliminary data.</text>
</comment>
<reference evidence="2" key="1">
    <citation type="submission" date="2023-07" db="EMBL/GenBank/DDBJ databases">
        <title>Marinobacter sp. chi1 genome sequencing and assembly.</title>
        <authorList>
            <person name="Park S."/>
        </authorList>
    </citation>
    <scope>NUCLEOTIDE SEQUENCE</scope>
    <source>
        <strain evidence="2">Chi1</strain>
    </source>
</reference>
<protein>
    <submittedName>
        <fullName evidence="2">Uncharacterized protein</fullName>
    </submittedName>
</protein>
<feature type="compositionally biased region" description="Polar residues" evidence="1">
    <location>
        <begin position="25"/>
        <end position="38"/>
    </location>
</feature>
<proteinExistence type="predicted"/>
<evidence type="ECO:0000313" key="3">
    <source>
        <dbReference type="Proteomes" id="UP001168640"/>
    </source>
</evidence>
<keyword evidence="3" id="KW-1185">Reference proteome</keyword>
<name>A0ABT8W137_9GAMM</name>
<evidence type="ECO:0000313" key="2">
    <source>
        <dbReference type="EMBL" id="MDO3721962.1"/>
    </source>
</evidence>
<accession>A0ABT8W137</accession>
<dbReference type="RefSeq" id="WP_302910643.1">
    <property type="nucleotide sequence ID" value="NZ_JAUMIS010000002.1"/>
</dbReference>
<feature type="region of interest" description="Disordered" evidence="1">
    <location>
        <begin position="1"/>
        <end position="38"/>
    </location>
</feature>
<evidence type="ECO:0000256" key="1">
    <source>
        <dbReference type="SAM" id="MobiDB-lite"/>
    </source>
</evidence>
<organism evidence="2 3">
    <name type="scientific">Marinobacter suaedae</name>
    <dbReference type="NCBI Taxonomy" id="3057675"/>
    <lineage>
        <taxon>Bacteria</taxon>
        <taxon>Pseudomonadati</taxon>
        <taxon>Pseudomonadota</taxon>
        <taxon>Gammaproteobacteria</taxon>
        <taxon>Pseudomonadales</taxon>
        <taxon>Marinobacteraceae</taxon>
        <taxon>Marinobacter</taxon>
    </lineage>
</organism>
<dbReference type="EMBL" id="JAUMIS010000002">
    <property type="protein sequence ID" value="MDO3721962.1"/>
    <property type="molecule type" value="Genomic_DNA"/>
</dbReference>
<gene>
    <name evidence="2" type="ORF">QVZ43_09520</name>
</gene>